<reference evidence="2 3" key="1">
    <citation type="submission" date="2015-08" db="EMBL/GenBank/DDBJ databases">
        <authorList>
            <person name="Babu N.S."/>
            <person name="Beckwith C.J."/>
            <person name="Beseler K.G."/>
            <person name="Brison A."/>
            <person name="Carone J.V."/>
            <person name="Caskin T.P."/>
            <person name="Diamond M."/>
            <person name="Durham M.E."/>
            <person name="Foxe J.M."/>
            <person name="Go M."/>
            <person name="Henderson B.A."/>
            <person name="Jones I.B."/>
            <person name="McGettigan J.A."/>
            <person name="Micheletti S.J."/>
            <person name="Nasrallah M.E."/>
            <person name="Ortiz D."/>
            <person name="Piller C.R."/>
            <person name="Privatt S.R."/>
            <person name="Schneider S.L."/>
            <person name="Sharp S."/>
            <person name="Smith T.C."/>
            <person name="Stanton J.D."/>
            <person name="Ullery H.E."/>
            <person name="Wilson R.J."/>
            <person name="Serrano M.G."/>
            <person name="Buck G."/>
            <person name="Lee V."/>
            <person name="Wang Y."/>
            <person name="Carvalho R."/>
            <person name="Voegtly L."/>
            <person name="Shi R."/>
            <person name="Duckworth R."/>
            <person name="Johnson A."/>
            <person name="Loviza R."/>
            <person name="Walstead R."/>
            <person name="Shah Z."/>
            <person name="Kiflezghi M."/>
            <person name="Wade K."/>
            <person name="Ball S.L."/>
            <person name="Bradley K.W."/>
            <person name="Asai D.J."/>
            <person name="Bowman C.A."/>
            <person name="Russell D.A."/>
            <person name="Pope W.H."/>
            <person name="Jacobs-Sera D."/>
            <person name="Hendrix R.W."/>
            <person name="Hatfull G.F."/>
        </authorList>
    </citation>
    <scope>NUCLEOTIDE SEQUENCE [LARGE SCALE GENOMIC DNA]</scope>
    <source>
        <strain evidence="2 3">DSM 27648</strain>
    </source>
</reference>
<feature type="region of interest" description="Disordered" evidence="1">
    <location>
        <begin position="42"/>
        <end position="74"/>
    </location>
</feature>
<sequence>MIHSTVDMLFHKKNALRAGALGVGLLLPIFASCASEGDERTVTAQDASVIPGPETGDPDADTTDADSADGGEADGGCDAADPNCTTHVLSCDEADWCPATTGIDGRVGFAGIWGSGKNDVWAVGSNGTVGHYDGTSWTALSTGVKQSLFGVWGSSATDVWITSTPGATFHSTGFANGTATFTAVAPPIADYATVSGSRGKLVTAVWGSSSSDVWFAGENFTRTSALAQESQWRTAIVDGGAGFQAISGCIKGSTCPAIRGLWGSSENDVWGVGPDGYTRHTDGTLADGGVPTWTVFDSLSNADLLSVWGANAGSVWTVGNIGTIRHFVTGATTWAEVASPTTNNLRAIWGTSDKDIWAVGEFGTVIHYDGTEWKASTVVLPEGTKPHLNGVWGSGTNDVWVVGDGIVLHFTGHKAGAQGDGQ</sequence>
<dbReference type="RefSeq" id="WP_146645606.1">
    <property type="nucleotide sequence ID" value="NZ_CP012333.1"/>
</dbReference>
<dbReference type="Proteomes" id="UP000064967">
    <property type="component" value="Chromosome"/>
</dbReference>
<protein>
    <recommendedName>
        <fullName evidence="4">Type IV fimbrial biogenesis protein PilY1</fullName>
    </recommendedName>
</protein>
<evidence type="ECO:0000256" key="1">
    <source>
        <dbReference type="SAM" id="MobiDB-lite"/>
    </source>
</evidence>
<dbReference type="EMBL" id="CP012333">
    <property type="protein sequence ID" value="AKU93932.1"/>
    <property type="molecule type" value="Genomic_DNA"/>
</dbReference>
<proteinExistence type="predicted"/>
<feature type="compositionally biased region" description="Acidic residues" evidence="1">
    <location>
        <begin position="56"/>
        <end position="72"/>
    </location>
</feature>
<dbReference type="OrthoDB" id="5483347at2"/>
<dbReference type="STRING" id="1391654.AKJ09_00596"/>
<evidence type="ECO:0000313" key="3">
    <source>
        <dbReference type="Proteomes" id="UP000064967"/>
    </source>
</evidence>
<dbReference type="KEGG" id="llu:AKJ09_00596"/>
<dbReference type="AlphaFoldDB" id="A0A0K1PK88"/>
<evidence type="ECO:0008006" key="4">
    <source>
        <dbReference type="Google" id="ProtNLM"/>
    </source>
</evidence>
<name>A0A0K1PK88_9BACT</name>
<accession>A0A0K1PK88</accession>
<evidence type="ECO:0000313" key="2">
    <source>
        <dbReference type="EMBL" id="AKU93932.1"/>
    </source>
</evidence>
<gene>
    <name evidence="2" type="ORF">AKJ09_00596</name>
</gene>
<organism evidence="2 3">
    <name type="scientific">Labilithrix luteola</name>
    <dbReference type="NCBI Taxonomy" id="1391654"/>
    <lineage>
        <taxon>Bacteria</taxon>
        <taxon>Pseudomonadati</taxon>
        <taxon>Myxococcota</taxon>
        <taxon>Polyangia</taxon>
        <taxon>Polyangiales</taxon>
        <taxon>Labilitrichaceae</taxon>
        <taxon>Labilithrix</taxon>
    </lineage>
</organism>
<keyword evidence="3" id="KW-1185">Reference proteome</keyword>